<protein>
    <recommendedName>
        <fullName evidence="7">Dihydrolipoamide acetyltransferase component of pyruvate dehydrogenase complex</fullName>
        <ecNumber evidence="7">2.3.1.-</ecNumber>
    </recommendedName>
</protein>
<dbReference type="SUPFAM" id="SSF51230">
    <property type="entry name" value="Single hybrid motif"/>
    <property type="match status" value="2"/>
</dbReference>
<dbReference type="InterPro" id="IPR011053">
    <property type="entry name" value="Single_hybrid_motif"/>
</dbReference>
<dbReference type="SUPFAM" id="SSF47005">
    <property type="entry name" value="Peripheral subunit-binding domain of 2-oxo acid dehydrogenase complex"/>
    <property type="match status" value="1"/>
</dbReference>
<dbReference type="PROSITE" id="PS50968">
    <property type="entry name" value="BIOTINYL_LIPOYL"/>
    <property type="match status" value="2"/>
</dbReference>
<evidence type="ECO:0000256" key="1">
    <source>
        <dbReference type="ARBA" id="ARBA00001938"/>
    </source>
</evidence>
<reference evidence="11 12" key="1">
    <citation type="submission" date="2019-12" db="EMBL/GenBank/DDBJ databases">
        <title>Draft genome sequencing of Halomonas icarensis D1-1.</title>
        <authorList>
            <person name="Pandiyan K."/>
            <person name="Kushwaha P."/>
            <person name="Gowdham M."/>
            <person name="Chakdar H."/>
            <person name="Singh A."/>
            <person name="Kumar M."/>
            <person name="Saxena A.K."/>
        </authorList>
    </citation>
    <scope>NUCLEOTIDE SEQUENCE [LARGE SCALE GENOMIC DNA]</scope>
    <source>
        <strain evidence="11 12">D1-1</strain>
    </source>
</reference>
<dbReference type="GO" id="GO:0031405">
    <property type="term" value="F:lipoic acid binding"/>
    <property type="evidence" value="ECO:0007669"/>
    <property type="project" value="TreeGrafter"/>
</dbReference>
<dbReference type="InterPro" id="IPR050743">
    <property type="entry name" value="2-oxoacid_DH_E2_comp"/>
</dbReference>
<dbReference type="PROSITE" id="PS51826">
    <property type="entry name" value="PSBD"/>
    <property type="match status" value="1"/>
</dbReference>
<dbReference type="GO" id="GO:0016407">
    <property type="term" value="F:acetyltransferase activity"/>
    <property type="evidence" value="ECO:0007669"/>
    <property type="project" value="TreeGrafter"/>
</dbReference>
<evidence type="ECO:0000256" key="8">
    <source>
        <dbReference type="SAM" id="MobiDB-lite"/>
    </source>
</evidence>
<feature type="domain" description="Lipoyl-binding" evidence="9">
    <location>
        <begin position="135"/>
        <end position="210"/>
    </location>
</feature>
<dbReference type="Gene3D" id="4.10.320.10">
    <property type="entry name" value="E3-binding domain"/>
    <property type="match status" value="1"/>
</dbReference>
<dbReference type="Pfam" id="PF02817">
    <property type="entry name" value="E3_binding"/>
    <property type="match status" value="1"/>
</dbReference>
<dbReference type="InterPro" id="IPR000089">
    <property type="entry name" value="Biotin_lipoyl"/>
</dbReference>
<keyword evidence="6 7" id="KW-0012">Acyltransferase</keyword>
<accession>A0A7X4VXR6</accession>
<dbReference type="Pfam" id="PF00198">
    <property type="entry name" value="2-oxoacid_dh"/>
    <property type="match status" value="1"/>
</dbReference>
<dbReference type="InterPro" id="IPR001078">
    <property type="entry name" value="2-oxoacid_DH_actylTfrase"/>
</dbReference>
<name>A0A7X4VXR6_9GAMM</name>
<dbReference type="GO" id="GO:0005737">
    <property type="term" value="C:cytoplasm"/>
    <property type="evidence" value="ECO:0007669"/>
    <property type="project" value="TreeGrafter"/>
</dbReference>
<comment type="similarity">
    <text evidence="2 7">Belongs to the 2-oxoacid dehydrogenase family.</text>
</comment>
<feature type="compositionally biased region" description="Gly residues" evidence="8">
    <location>
        <begin position="247"/>
        <end position="256"/>
    </location>
</feature>
<dbReference type="AlphaFoldDB" id="A0A7X4VXR6"/>
<dbReference type="Proteomes" id="UP000448235">
    <property type="component" value="Unassembled WGS sequence"/>
</dbReference>
<dbReference type="PANTHER" id="PTHR43178:SF5">
    <property type="entry name" value="LIPOAMIDE ACYLTRANSFERASE COMPONENT OF BRANCHED-CHAIN ALPHA-KETO ACID DEHYDROGENASE COMPLEX, MITOCHONDRIAL"/>
    <property type="match status" value="1"/>
</dbReference>
<evidence type="ECO:0000313" key="11">
    <source>
        <dbReference type="EMBL" id="NAW12277.1"/>
    </source>
</evidence>
<dbReference type="EMBL" id="WUTS01000001">
    <property type="protein sequence ID" value="NAW12277.1"/>
    <property type="molecule type" value="Genomic_DNA"/>
</dbReference>
<dbReference type="EC" id="2.3.1.-" evidence="7"/>
<evidence type="ECO:0000256" key="2">
    <source>
        <dbReference type="ARBA" id="ARBA00007317"/>
    </source>
</evidence>
<proteinExistence type="inferred from homology"/>
<evidence type="ECO:0000256" key="5">
    <source>
        <dbReference type="ARBA" id="ARBA00022823"/>
    </source>
</evidence>
<comment type="subunit">
    <text evidence="3">Forms a 24-polypeptide structural core with octahedral symmetry.</text>
</comment>
<dbReference type="PANTHER" id="PTHR43178">
    <property type="entry name" value="DIHYDROLIPOAMIDE ACETYLTRANSFERASE COMPONENT OF PYRUVATE DEHYDROGENASE COMPLEX"/>
    <property type="match status" value="1"/>
</dbReference>
<dbReference type="SUPFAM" id="SSF52777">
    <property type="entry name" value="CoA-dependent acyltransferases"/>
    <property type="match status" value="1"/>
</dbReference>
<dbReference type="Gene3D" id="3.30.559.10">
    <property type="entry name" value="Chloramphenicol acetyltransferase-like domain"/>
    <property type="match status" value="1"/>
</dbReference>
<feature type="compositionally biased region" description="Low complexity" evidence="8">
    <location>
        <begin position="83"/>
        <end position="130"/>
    </location>
</feature>
<feature type="region of interest" description="Disordered" evidence="8">
    <location>
        <begin position="302"/>
        <end position="343"/>
    </location>
</feature>
<feature type="region of interest" description="Disordered" evidence="8">
    <location>
        <begin position="214"/>
        <end position="260"/>
    </location>
</feature>
<evidence type="ECO:0000256" key="6">
    <source>
        <dbReference type="ARBA" id="ARBA00023315"/>
    </source>
</evidence>
<dbReference type="RefSeq" id="WP_161422799.1">
    <property type="nucleotide sequence ID" value="NZ_JARWMY010000006.1"/>
</dbReference>
<sequence>MSDFMLPDIGEGIVECEVVEWRVAEGDVIEEDQPVVEVMTDKALVEITAPEAGRITRLYVPQGEIAKVHAPLFAYEAEDAGSMEAASAGGEPAEEPSAASASTAAPSAAAATAAAPSTAASSTPESAPASRGRATKDFILPDIGEGIVECEVVEWRIQEGETIAEDQPVVDVMTDKALVEITASEAGVMSKLHVAQGEIAKVHAPLYAYTPEAGVDEDEESGSPAGQPSTPAASAERAPMRETSSGGTEGVQGQGPYGRIPAAPAVRRLLREHGLSLEAVPGSGKQGRVLKEDVLNYLEQGGLEQGSSGQGAASASREKASAASQATSSASSAPSASSQGEVRVEPLRGVRAVMARRMVESASTIPHFQYGEEIDVTALLALRERLKPLAQAEGARLTLMPFFMKAMALAVREAPILNARLNDDVSEIHYLPSVNVGMAVDSRTGLLVPNVKGVERRSLLEVAAEVQRLTEAARSGKVAQEDLRDGTISISNIGALGGTYAAPIINAPELAIVAIGKTQWLPRFDAEGRVVKRAIMTVTWAGDHRVIDGGTIARFCNAWKGYLEDPESMLLHLS</sequence>
<organism evidence="11 12">
    <name type="scientific">Halomonas icarae</name>
    <dbReference type="NCBI Taxonomy" id="2691040"/>
    <lineage>
        <taxon>Bacteria</taxon>
        <taxon>Pseudomonadati</taxon>
        <taxon>Pseudomonadota</taxon>
        <taxon>Gammaproteobacteria</taxon>
        <taxon>Oceanospirillales</taxon>
        <taxon>Halomonadaceae</taxon>
        <taxon>Halomonas</taxon>
    </lineage>
</organism>
<keyword evidence="4 7" id="KW-0808">Transferase</keyword>
<keyword evidence="5 7" id="KW-0450">Lipoyl</keyword>
<keyword evidence="12" id="KW-1185">Reference proteome</keyword>
<evidence type="ECO:0000259" key="9">
    <source>
        <dbReference type="PROSITE" id="PS50968"/>
    </source>
</evidence>
<dbReference type="Pfam" id="PF00364">
    <property type="entry name" value="Biotin_lipoyl"/>
    <property type="match status" value="2"/>
</dbReference>
<feature type="region of interest" description="Disordered" evidence="8">
    <location>
        <begin position="83"/>
        <end position="134"/>
    </location>
</feature>
<evidence type="ECO:0000256" key="7">
    <source>
        <dbReference type="RuleBase" id="RU003423"/>
    </source>
</evidence>
<evidence type="ECO:0000313" key="12">
    <source>
        <dbReference type="Proteomes" id="UP000448235"/>
    </source>
</evidence>
<evidence type="ECO:0000259" key="10">
    <source>
        <dbReference type="PROSITE" id="PS51826"/>
    </source>
</evidence>
<dbReference type="InterPro" id="IPR004167">
    <property type="entry name" value="PSBD"/>
</dbReference>
<dbReference type="InterPro" id="IPR036625">
    <property type="entry name" value="E3-bd_dom_sf"/>
</dbReference>
<dbReference type="InterPro" id="IPR023213">
    <property type="entry name" value="CAT-like_dom_sf"/>
</dbReference>
<evidence type="ECO:0000256" key="4">
    <source>
        <dbReference type="ARBA" id="ARBA00022679"/>
    </source>
</evidence>
<feature type="domain" description="Peripheral subunit-binding (PSBD)" evidence="10">
    <location>
        <begin position="261"/>
        <end position="298"/>
    </location>
</feature>
<comment type="cofactor">
    <cofactor evidence="1 7">
        <name>(R)-lipoate</name>
        <dbReference type="ChEBI" id="CHEBI:83088"/>
    </cofactor>
</comment>
<dbReference type="CDD" id="cd06849">
    <property type="entry name" value="lipoyl_domain"/>
    <property type="match status" value="2"/>
</dbReference>
<comment type="caution">
    <text evidence="11">The sequence shown here is derived from an EMBL/GenBank/DDBJ whole genome shotgun (WGS) entry which is preliminary data.</text>
</comment>
<gene>
    <name evidence="11" type="ORF">GRB80_05405</name>
</gene>
<dbReference type="Gene3D" id="2.40.50.100">
    <property type="match status" value="2"/>
</dbReference>
<feature type="domain" description="Lipoyl-binding" evidence="9">
    <location>
        <begin position="1"/>
        <end position="76"/>
    </location>
</feature>
<dbReference type="FunFam" id="3.30.559.10:FF:000027">
    <property type="entry name" value="Dihydrolipoamide acetyltransferase component of pyruvate dehydrogenase complex"/>
    <property type="match status" value="1"/>
</dbReference>
<evidence type="ECO:0000256" key="3">
    <source>
        <dbReference type="ARBA" id="ARBA00011484"/>
    </source>
</evidence>
<feature type="compositionally biased region" description="Low complexity" evidence="8">
    <location>
        <begin position="302"/>
        <end position="338"/>
    </location>
</feature>